<dbReference type="EMBL" id="BKAG01000055">
    <property type="protein sequence ID" value="GEP45669.1"/>
    <property type="molecule type" value="Genomic_DNA"/>
</dbReference>
<dbReference type="InterPro" id="IPR000297">
    <property type="entry name" value="PPIase_PpiC"/>
</dbReference>
<dbReference type="RefSeq" id="WP_170267031.1">
    <property type="nucleotide sequence ID" value="NZ_BKAG01000055.1"/>
</dbReference>
<dbReference type="Gene3D" id="1.10.4030.10">
    <property type="entry name" value="Porin chaperone SurA, peptide-binding domain"/>
    <property type="match status" value="1"/>
</dbReference>
<proteinExistence type="predicted"/>
<gene>
    <name evidence="8" type="ORF">BGE01nite_49600</name>
</gene>
<name>A0A512MG24_9BACT</name>
<keyword evidence="3" id="KW-0732">Signal</keyword>
<dbReference type="PROSITE" id="PS50198">
    <property type="entry name" value="PPIC_PPIASE_2"/>
    <property type="match status" value="1"/>
</dbReference>
<evidence type="ECO:0000256" key="3">
    <source>
        <dbReference type="ARBA" id="ARBA00022729"/>
    </source>
</evidence>
<dbReference type="InterPro" id="IPR046357">
    <property type="entry name" value="PPIase_dom_sf"/>
</dbReference>
<comment type="caution">
    <text evidence="8">The sequence shown here is derived from an EMBL/GenBank/DDBJ whole genome shotgun (WGS) entry which is preliminary data.</text>
</comment>
<evidence type="ECO:0000256" key="5">
    <source>
        <dbReference type="ARBA" id="ARBA00023235"/>
    </source>
</evidence>
<dbReference type="GO" id="GO:0003755">
    <property type="term" value="F:peptidyl-prolyl cis-trans isomerase activity"/>
    <property type="evidence" value="ECO:0007669"/>
    <property type="project" value="UniProtKB-KW"/>
</dbReference>
<dbReference type="InterPro" id="IPR027304">
    <property type="entry name" value="Trigger_fact/SurA_dom_sf"/>
</dbReference>
<dbReference type="Proteomes" id="UP000321577">
    <property type="component" value="Unassembled WGS sequence"/>
</dbReference>
<dbReference type="SUPFAM" id="SSF54534">
    <property type="entry name" value="FKBP-like"/>
    <property type="match status" value="1"/>
</dbReference>
<sequence length="298" mass="34114">MALIINGEEIDDEVVESEFRNVKGHYERTLQVACCERDNEFRGYAKDNLISRVLLNQEAVKRVPQVDEDAITARLTKLIDEAGGETQFYMRIGMPYKDEKVVRENVAGGVRLDQMLAQVYGAEPEPTEAEQRAFYEKHLSSYMTEEMIHAAHITKSLQGAKSRQEVFDALRSIRQELLAGEDFMKLAEQHRADEQQQIDLGWFKRGDFMEEFETIAFSMGENEVSPVFTTQLGFHICKVLGRKPQEPVAFDIVKDAVRQRIIEEHRDNKFNELIEELKAVSDIKDTDPPEDTSCPGGH</sequence>
<dbReference type="PANTHER" id="PTHR47245:SF1">
    <property type="entry name" value="FOLDASE PROTEIN PRSA"/>
    <property type="match status" value="1"/>
</dbReference>
<keyword evidence="9" id="KW-1185">Reference proteome</keyword>
<protein>
    <recommendedName>
        <fullName evidence="2">peptidylprolyl isomerase</fullName>
        <ecNumber evidence="2">5.2.1.8</ecNumber>
    </recommendedName>
</protein>
<dbReference type="Gene3D" id="3.10.50.40">
    <property type="match status" value="1"/>
</dbReference>
<keyword evidence="5 6" id="KW-0413">Isomerase</keyword>
<evidence type="ECO:0000313" key="8">
    <source>
        <dbReference type="EMBL" id="GEP45669.1"/>
    </source>
</evidence>
<comment type="catalytic activity">
    <reaction evidence="1">
        <text>[protein]-peptidylproline (omega=180) = [protein]-peptidylproline (omega=0)</text>
        <dbReference type="Rhea" id="RHEA:16237"/>
        <dbReference type="Rhea" id="RHEA-COMP:10747"/>
        <dbReference type="Rhea" id="RHEA-COMP:10748"/>
        <dbReference type="ChEBI" id="CHEBI:83833"/>
        <dbReference type="ChEBI" id="CHEBI:83834"/>
        <dbReference type="EC" id="5.2.1.8"/>
    </reaction>
</comment>
<evidence type="ECO:0000256" key="2">
    <source>
        <dbReference type="ARBA" id="ARBA00013194"/>
    </source>
</evidence>
<evidence type="ECO:0000259" key="7">
    <source>
        <dbReference type="PROSITE" id="PS50198"/>
    </source>
</evidence>
<accession>A0A512MG24</accession>
<dbReference type="Pfam" id="PF13145">
    <property type="entry name" value="Rotamase_2"/>
    <property type="match status" value="1"/>
</dbReference>
<organism evidence="8 9">
    <name type="scientific">Brevifollis gellanilyticus</name>
    <dbReference type="NCBI Taxonomy" id="748831"/>
    <lineage>
        <taxon>Bacteria</taxon>
        <taxon>Pseudomonadati</taxon>
        <taxon>Verrucomicrobiota</taxon>
        <taxon>Verrucomicrobiia</taxon>
        <taxon>Verrucomicrobiales</taxon>
        <taxon>Verrucomicrobiaceae</taxon>
    </lineage>
</organism>
<dbReference type="AlphaFoldDB" id="A0A512MG24"/>
<reference evidence="8 9" key="1">
    <citation type="submission" date="2019-07" db="EMBL/GenBank/DDBJ databases">
        <title>Whole genome shotgun sequence of Brevifollis gellanilyticus NBRC 108608.</title>
        <authorList>
            <person name="Hosoyama A."/>
            <person name="Uohara A."/>
            <person name="Ohji S."/>
            <person name="Ichikawa N."/>
        </authorList>
    </citation>
    <scope>NUCLEOTIDE SEQUENCE [LARGE SCALE GENOMIC DNA]</scope>
    <source>
        <strain evidence="8 9">NBRC 108608</strain>
    </source>
</reference>
<evidence type="ECO:0000313" key="9">
    <source>
        <dbReference type="Proteomes" id="UP000321577"/>
    </source>
</evidence>
<dbReference type="EC" id="5.2.1.8" evidence="2"/>
<dbReference type="PANTHER" id="PTHR47245">
    <property type="entry name" value="PEPTIDYLPROLYL ISOMERASE"/>
    <property type="match status" value="1"/>
</dbReference>
<dbReference type="InterPro" id="IPR050245">
    <property type="entry name" value="PrsA_foldase"/>
</dbReference>
<evidence type="ECO:0000256" key="1">
    <source>
        <dbReference type="ARBA" id="ARBA00000971"/>
    </source>
</evidence>
<keyword evidence="4 6" id="KW-0697">Rotamase</keyword>
<feature type="domain" description="PpiC" evidence="7">
    <location>
        <begin position="145"/>
        <end position="241"/>
    </location>
</feature>
<evidence type="ECO:0000256" key="6">
    <source>
        <dbReference type="PROSITE-ProRule" id="PRU00278"/>
    </source>
</evidence>
<evidence type="ECO:0000256" key="4">
    <source>
        <dbReference type="ARBA" id="ARBA00023110"/>
    </source>
</evidence>
<dbReference type="SUPFAM" id="SSF109998">
    <property type="entry name" value="Triger factor/SurA peptide-binding domain-like"/>
    <property type="match status" value="1"/>
</dbReference>